<dbReference type="SMART" id="SM00857">
    <property type="entry name" value="Resolvase"/>
    <property type="match status" value="1"/>
</dbReference>
<dbReference type="EMBL" id="VSSQ01001571">
    <property type="protein sequence ID" value="MPM09457.1"/>
    <property type="molecule type" value="Genomic_DNA"/>
</dbReference>
<evidence type="ECO:0000313" key="6">
    <source>
        <dbReference type="EMBL" id="MPM09457.1"/>
    </source>
</evidence>
<keyword evidence="4" id="KW-0233">DNA recombination</keyword>
<dbReference type="InterPro" id="IPR006120">
    <property type="entry name" value="Resolvase_HTH_dom"/>
</dbReference>
<dbReference type="PROSITE" id="PS51736">
    <property type="entry name" value="RECOMBINASES_3"/>
    <property type="match status" value="1"/>
</dbReference>
<gene>
    <name evidence="6" type="ORF">SDC9_55774</name>
</gene>
<comment type="similarity">
    <text evidence="1">Belongs to the site-specific recombinase resolvase family.</text>
</comment>
<dbReference type="Gene3D" id="1.10.10.60">
    <property type="entry name" value="Homeodomain-like"/>
    <property type="match status" value="1"/>
</dbReference>
<proteinExistence type="inferred from homology"/>
<reference evidence="6" key="1">
    <citation type="submission" date="2019-08" db="EMBL/GenBank/DDBJ databases">
        <authorList>
            <person name="Kucharzyk K."/>
            <person name="Murdoch R.W."/>
            <person name="Higgins S."/>
            <person name="Loffler F."/>
        </authorList>
    </citation>
    <scope>NUCLEOTIDE SEQUENCE</scope>
</reference>
<dbReference type="GO" id="GO:0003677">
    <property type="term" value="F:DNA binding"/>
    <property type="evidence" value="ECO:0007669"/>
    <property type="project" value="UniProtKB-KW"/>
</dbReference>
<dbReference type="AlphaFoldDB" id="A0A644X0H8"/>
<dbReference type="CDD" id="cd03768">
    <property type="entry name" value="SR_ResInv"/>
    <property type="match status" value="1"/>
</dbReference>
<evidence type="ECO:0000256" key="4">
    <source>
        <dbReference type="ARBA" id="ARBA00023172"/>
    </source>
</evidence>
<keyword evidence="2" id="KW-0229">DNA integration</keyword>
<dbReference type="GO" id="GO:0015074">
    <property type="term" value="P:DNA integration"/>
    <property type="evidence" value="ECO:0007669"/>
    <property type="project" value="UniProtKB-KW"/>
</dbReference>
<evidence type="ECO:0000256" key="1">
    <source>
        <dbReference type="ARBA" id="ARBA00009913"/>
    </source>
</evidence>
<name>A0A644X0H8_9ZZZZ</name>
<dbReference type="InterPro" id="IPR006119">
    <property type="entry name" value="Resolv_N"/>
</dbReference>
<dbReference type="PANTHER" id="PTHR30461">
    <property type="entry name" value="DNA-INVERTASE FROM LAMBDOID PROPHAGE"/>
    <property type="match status" value="1"/>
</dbReference>
<feature type="domain" description="Resolvase/invertase-type recombinase catalytic" evidence="5">
    <location>
        <begin position="1"/>
        <end position="143"/>
    </location>
</feature>
<evidence type="ECO:0000259" key="5">
    <source>
        <dbReference type="PROSITE" id="PS51736"/>
    </source>
</evidence>
<evidence type="ECO:0000256" key="2">
    <source>
        <dbReference type="ARBA" id="ARBA00022908"/>
    </source>
</evidence>
<dbReference type="InterPro" id="IPR036162">
    <property type="entry name" value="Resolvase-like_N_sf"/>
</dbReference>
<dbReference type="SUPFAM" id="SSF53041">
    <property type="entry name" value="Resolvase-like"/>
    <property type="match status" value="1"/>
</dbReference>
<dbReference type="GO" id="GO:0000150">
    <property type="term" value="F:DNA strand exchange activity"/>
    <property type="evidence" value="ECO:0007669"/>
    <property type="project" value="InterPro"/>
</dbReference>
<dbReference type="Pfam" id="PF00239">
    <property type="entry name" value="Resolvase"/>
    <property type="match status" value="1"/>
</dbReference>
<dbReference type="InterPro" id="IPR050639">
    <property type="entry name" value="SSR_resolvase"/>
</dbReference>
<accession>A0A644X0H8</accession>
<dbReference type="PANTHER" id="PTHR30461:SF26">
    <property type="entry name" value="RESOLVASE HOMOLOG YNEB"/>
    <property type="match status" value="1"/>
</dbReference>
<dbReference type="Gene3D" id="3.40.50.1390">
    <property type="entry name" value="Resolvase, N-terminal catalytic domain"/>
    <property type="match status" value="1"/>
</dbReference>
<keyword evidence="3" id="KW-0238">DNA-binding</keyword>
<protein>
    <recommendedName>
        <fullName evidence="5">Resolvase/invertase-type recombinase catalytic domain-containing protein</fullName>
    </recommendedName>
</protein>
<dbReference type="PROSITE" id="PS00397">
    <property type="entry name" value="RECOMBINASES_1"/>
    <property type="match status" value="1"/>
</dbReference>
<evidence type="ECO:0000256" key="3">
    <source>
        <dbReference type="ARBA" id="ARBA00023125"/>
    </source>
</evidence>
<dbReference type="Pfam" id="PF02796">
    <property type="entry name" value="HTH_7"/>
    <property type="match status" value="1"/>
</dbReference>
<dbReference type="InterPro" id="IPR006118">
    <property type="entry name" value="Recombinase_CS"/>
</dbReference>
<organism evidence="6">
    <name type="scientific">bioreactor metagenome</name>
    <dbReference type="NCBI Taxonomy" id="1076179"/>
    <lineage>
        <taxon>unclassified sequences</taxon>
        <taxon>metagenomes</taxon>
        <taxon>ecological metagenomes</taxon>
    </lineage>
</organism>
<sequence length="202" mass="23571">MKVGYARVSSTDQNLDRQLVEMKKAGAEKIFQEKLSGKSMTDRLELQKALDFLREKDVLIVESLDRLGRNYDEIVQMVQRLDRKEIGLQVLNMPILNQDMGDLNLQKLIRNMIIQILSWTAQNEREESKRKQKQGIAIAKQKGHYKGRPVKYAEDAKNPKDRMTYQVIVNKLKREKPIKQIAEETGVTRDTVYRIKKELSLK</sequence>
<comment type="caution">
    <text evidence="6">The sequence shown here is derived from an EMBL/GenBank/DDBJ whole genome shotgun (WGS) entry which is preliminary data.</text>
</comment>